<dbReference type="PANTHER" id="PTHR30469">
    <property type="entry name" value="MULTIDRUG RESISTANCE PROTEIN MDTA"/>
    <property type="match status" value="1"/>
</dbReference>
<dbReference type="GO" id="GO:1990281">
    <property type="term" value="C:efflux pump complex"/>
    <property type="evidence" value="ECO:0007669"/>
    <property type="project" value="TreeGrafter"/>
</dbReference>
<keyword evidence="4" id="KW-1185">Reference proteome</keyword>
<dbReference type="Gene3D" id="1.10.287.470">
    <property type="entry name" value="Helix hairpin bin"/>
    <property type="match status" value="1"/>
</dbReference>
<dbReference type="RefSeq" id="WP_002629616.1">
    <property type="nucleotide sequence ID" value="NZ_ANAH02000001.1"/>
</dbReference>
<sequence length="314" mass="32851">MPRPLLACLVLLTLLLGGAAALRHAMTGPGQEAVAPASGSARAPARAAEVGPRGDFLGVIIPSASVEIVSRTEGQVEAIEVQVGARVQAGAPLVRLDLHPLRKELAIAQAALQTARAQEQLAQVALSEARDRTQRYAHPKLVSLQAMPEEEIAAAGFQEKSAAAKLQSAQAQVQEQVARVEQIQQRISDAVIKAPFDGVIAERYLDPGAQTSPSRPILRLLGAGGLRVRFAIPEDEPRGVAPGAPIQVRLPREGPPLTGRVENVAPEVDSASRMIIALARLDVPPGADVPAGLVVRVRLGPPGERAALAAPETP</sequence>
<keyword evidence="2" id="KW-0732">Signal</keyword>
<dbReference type="OrthoDB" id="5508703at2"/>
<dbReference type="PANTHER" id="PTHR30469:SF15">
    <property type="entry name" value="HLYD FAMILY OF SECRETION PROTEINS"/>
    <property type="match status" value="1"/>
</dbReference>
<reference evidence="3" key="1">
    <citation type="submission" date="2013-05" db="EMBL/GenBank/DDBJ databases">
        <title>Genome assembly of Cystobacter fuscus DSM 2262.</title>
        <authorList>
            <person name="Sharma G."/>
            <person name="Khatri I."/>
            <person name="Kaur C."/>
            <person name="Mayilraj S."/>
            <person name="Subramanian S."/>
        </authorList>
    </citation>
    <scope>NUCLEOTIDE SEQUENCE [LARGE SCALE GENOMIC DNA]</scope>
    <source>
        <strain evidence="3">DSM 2262</strain>
    </source>
</reference>
<gene>
    <name evidence="3" type="ORF">D187_000162</name>
</gene>
<evidence type="ECO:0000256" key="2">
    <source>
        <dbReference type="SAM" id="SignalP"/>
    </source>
</evidence>
<evidence type="ECO:0000313" key="4">
    <source>
        <dbReference type="Proteomes" id="UP000011682"/>
    </source>
</evidence>
<dbReference type="EMBL" id="ANAH02000001">
    <property type="protein sequence ID" value="EPX64740.1"/>
    <property type="molecule type" value="Genomic_DNA"/>
</dbReference>
<dbReference type="InterPro" id="IPR006143">
    <property type="entry name" value="RND_pump_MFP"/>
</dbReference>
<protein>
    <submittedName>
        <fullName evidence="3">Uncharacterized protein</fullName>
    </submittedName>
</protein>
<accession>S9PKG9</accession>
<comment type="caution">
    <text evidence="3">The sequence shown here is derived from an EMBL/GenBank/DDBJ whole genome shotgun (WGS) entry which is preliminary data.</text>
</comment>
<comment type="similarity">
    <text evidence="1">Belongs to the membrane fusion protein (MFP) (TC 8.A.1) family.</text>
</comment>
<evidence type="ECO:0000313" key="3">
    <source>
        <dbReference type="EMBL" id="EPX64740.1"/>
    </source>
</evidence>
<dbReference type="GO" id="GO:0015562">
    <property type="term" value="F:efflux transmembrane transporter activity"/>
    <property type="evidence" value="ECO:0007669"/>
    <property type="project" value="TreeGrafter"/>
</dbReference>
<proteinExistence type="inferred from homology"/>
<evidence type="ECO:0000256" key="1">
    <source>
        <dbReference type="ARBA" id="ARBA00009477"/>
    </source>
</evidence>
<feature type="chain" id="PRO_5004554682" evidence="2">
    <location>
        <begin position="26"/>
        <end position="314"/>
    </location>
</feature>
<name>S9PKG9_CYSF2</name>
<dbReference type="SUPFAM" id="SSF111369">
    <property type="entry name" value="HlyD-like secretion proteins"/>
    <property type="match status" value="1"/>
</dbReference>
<feature type="signal peptide" evidence="2">
    <location>
        <begin position="1"/>
        <end position="25"/>
    </location>
</feature>
<dbReference type="Proteomes" id="UP000011682">
    <property type="component" value="Unassembled WGS sequence"/>
</dbReference>
<dbReference type="AlphaFoldDB" id="S9PKG9"/>
<dbReference type="eggNOG" id="COG0845">
    <property type="taxonomic scope" value="Bacteria"/>
</dbReference>
<dbReference type="NCBIfam" id="TIGR01730">
    <property type="entry name" value="RND_mfp"/>
    <property type="match status" value="1"/>
</dbReference>
<organism evidence="3 4">
    <name type="scientific">Cystobacter fuscus (strain ATCC 25194 / DSM 2262 / NBRC 100088 / M29)</name>
    <dbReference type="NCBI Taxonomy" id="1242864"/>
    <lineage>
        <taxon>Bacteria</taxon>
        <taxon>Pseudomonadati</taxon>
        <taxon>Myxococcota</taxon>
        <taxon>Myxococcia</taxon>
        <taxon>Myxococcales</taxon>
        <taxon>Cystobacterineae</taxon>
        <taxon>Archangiaceae</taxon>
        <taxon>Cystobacter</taxon>
    </lineage>
</organism>
<dbReference type="Gene3D" id="2.40.30.170">
    <property type="match status" value="1"/>
</dbReference>
<dbReference type="Gene3D" id="2.40.50.100">
    <property type="match status" value="1"/>
</dbReference>